<dbReference type="EMBL" id="LR797523">
    <property type="protein sequence ID" value="CAB4222236.1"/>
    <property type="molecule type" value="Genomic_DNA"/>
</dbReference>
<gene>
    <name evidence="2" type="ORF">UFOVP1655_62</name>
</gene>
<organism evidence="2">
    <name type="scientific">uncultured Caudovirales phage</name>
    <dbReference type="NCBI Taxonomy" id="2100421"/>
    <lineage>
        <taxon>Viruses</taxon>
        <taxon>Duplodnaviria</taxon>
        <taxon>Heunggongvirae</taxon>
        <taxon>Uroviricota</taxon>
        <taxon>Caudoviricetes</taxon>
        <taxon>Peduoviridae</taxon>
        <taxon>Maltschvirus</taxon>
        <taxon>Maltschvirus maltsch</taxon>
    </lineage>
</organism>
<proteinExistence type="predicted"/>
<evidence type="ECO:0000313" key="2">
    <source>
        <dbReference type="EMBL" id="CAB4222236.1"/>
    </source>
</evidence>
<sequence>MFSNVQAEQSFSFKSPAFSGIGYSSHVQTIENTETTRKQALEAQKLQDAKDAAALAKNTNLNKFLNNFESRVYAQLSTQLINNLFGENPQNSGTVQIEGNTITYTKTADQISMTITDSNGNVTQVTIPVGTLTF</sequence>
<dbReference type="Pfam" id="PF10614">
    <property type="entry name" value="CsgF"/>
    <property type="match status" value="1"/>
</dbReference>
<dbReference type="InterPro" id="IPR018893">
    <property type="entry name" value="T8SS_CsgF"/>
</dbReference>
<protein>
    <submittedName>
        <fullName evidence="2">Type VIII secretion system, CsgF</fullName>
    </submittedName>
</protein>
<reference evidence="2" key="1">
    <citation type="submission" date="2020-05" db="EMBL/GenBank/DDBJ databases">
        <authorList>
            <person name="Chiriac C."/>
            <person name="Salcher M."/>
            <person name="Ghai R."/>
            <person name="Kavagutti S V."/>
        </authorList>
    </citation>
    <scope>NUCLEOTIDE SEQUENCE</scope>
</reference>
<keyword evidence="1" id="KW-0732">Signal</keyword>
<evidence type="ECO:0000256" key="1">
    <source>
        <dbReference type="ARBA" id="ARBA00022729"/>
    </source>
</evidence>
<name>A0A6J5T4T4_9CAUD</name>
<accession>A0A6J5T4T4</accession>